<dbReference type="InterPro" id="IPR050696">
    <property type="entry name" value="FtsA/MreB"/>
</dbReference>
<comment type="caution">
    <text evidence="1">The sequence shown here is derived from an EMBL/GenBank/DDBJ whole genome shotgun (WGS) entry which is preliminary data.</text>
</comment>
<dbReference type="InterPro" id="IPR005883">
    <property type="entry name" value="PilM"/>
</dbReference>
<dbReference type="AlphaFoldDB" id="A0AA42BP85"/>
<dbReference type="EMBL" id="JANCLT010000003">
    <property type="protein sequence ID" value="MCP8968502.1"/>
    <property type="molecule type" value="Genomic_DNA"/>
</dbReference>
<sequence length="319" mass="35839">MMALRFASRKTAYMEFRDYVIRYVAPKRLSAPVMAGEVYLPPGIVRNGVIQDKRAFETILRSSAEHWGIRHHKVKFLVPDTYVAVRRQLIPNDITDEEMRGYIYLELGRSIHLPFDNPTFDFTLTGEKEGKRELIIFAAPEEAVQSFANALERAKLHPAGADIAALALYQLHEDMGQAVKKQELLLLKLDVFHATVTIFHEGYPVFMQHETLLAENMAEVTAEGIVILDEGAVMRAMDEVLEELDRILHFYQYSFTAGNGTITSLLVTGDHPMLPHIAASIQGRFTLQVQQMQYPVQDLGGEALAVKYYPALGLAYGGG</sequence>
<dbReference type="Proteomes" id="UP001156102">
    <property type="component" value="Unassembled WGS sequence"/>
</dbReference>
<evidence type="ECO:0000313" key="1">
    <source>
        <dbReference type="EMBL" id="MCP8968502.1"/>
    </source>
</evidence>
<dbReference type="Pfam" id="PF11104">
    <property type="entry name" value="PilM_2"/>
    <property type="match status" value="1"/>
</dbReference>
<organism evidence="1 2">
    <name type="scientific">Ectobacillus ponti</name>
    <dbReference type="NCBI Taxonomy" id="2961894"/>
    <lineage>
        <taxon>Bacteria</taxon>
        <taxon>Bacillati</taxon>
        <taxon>Bacillota</taxon>
        <taxon>Bacilli</taxon>
        <taxon>Bacillales</taxon>
        <taxon>Bacillaceae</taxon>
        <taxon>Ectobacillus</taxon>
    </lineage>
</organism>
<keyword evidence="2" id="KW-1185">Reference proteome</keyword>
<proteinExistence type="predicted"/>
<dbReference type="PANTHER" id="PTHR32432">
    <property type="entry name" value="CELL DIVISION PROTEIN FTSA-RELATED"/>
    <property type="match status" value="1"/>
</dbReference>
<dbReference type="PANTHER" id="PTHR32432:SF3">
    <property type="entry name" value="ETHANOLAMINE UTILIZATION PROTEIN EUTJ"/>
    <property type="match status" value="1"/>
</dbReference>
<reference evidence="1" key="1">
    <citation type="submission" date="2022-07" db="EMBL/GenBank/DDBJ databases">
        <authorList>
            <person name="Li W.-J."/>
            <person name="Deng Q.-Q."/>
        </authorList>
    </citation>
    <scope>NUCLEOTIDE SEQUENCE</scope>
    <source>
        <strain evidence="1">SYSU M60031</strain>
    </source>
</reference>
<dbReference type="Gene3D" id="3.30.1490.300">
    <property type="match status" value="1"/>
</dbReference>
<name>A0AA42BP85_9BACI</name>
<protein>
    <submittedName>
        <fullName evidence="1">Pilus assembly protein PilM</fullName>
    </submittedName>
</protein>
<gene>
    <name evidence="1" type="primary">pilM</name>
    <name evidence="1" type="ORF">NK662_08085</name>
</gene>
<dbReference type="RefSeq" id="WP_254758411.1">
    <property type="nucleotide sequence ID" value="NZ_JANCLT010000003.1"/>
</dbReference>
<accession>A0AA42BP85</accession>
<evidence type="ECO:0000313" key="2">
    <source>
        <dbReference type="Proteomes" id="UP001156102"/>
    </source>
</evidence>
<dbReference type="Gene3D" id="3.30.420.40">
    <property type="match status" value="2"/>
</dbReference>